<feature type="transmembrane region" description="Helical" evidence="8">
    <location>
        <begin position="21"/>
        <end position="47"/>
    </location>
</feature>
<feature type="domain" description="Major facilitator superfamily (MFS) profile" evidence="9">
    <location>
        <begin position="26"/>
        <end position="461"/>
    </location>
</feature>
<feature type="transmembrane region" description="Helical" evidence="8">
    <location>
        <begin position="308"/>
        <end position="326"/>
    </location>
</feature>
<keyword evidence="6 8" id="KW-1133">Transmembrane helix</keyword>
<dbReference type="GO" id="GO:0051119">
    <property type="term" value="F:sugar transmembrane transporter activity"/>
    <property type="evidence" value="ECO:0007669"/>
    <property type="project" value="InterPro"/>
</dbReference>
<dbReference type="PROSITE" id="PS50850">
    <property type="entry name" value="MFS"/>
    <property type="match status" value="1"/>
</dbReference>
<feature type="transmembrane region" description="Helical" evidence="8">
    <location>
        <begin position="333"/>
        <end position="355"/>
    </location>
</feature>
<dbReference type="PROSITE" id="PS00217">
    <property type="entry name" value="SUGAR_TRANSPORT_2"/>
    <property type="match status" value="1"/>
</dbReference>
<dbReference type="InterPro" id="IPR005829">
    <property type="entry name" value="Sugar_transporter_CS"/>
</dbReference>
<feature type="transmembrane region" description="Helical" evidence="8">
    <location>
        <begin position="408"/>
        <end position="427"/>
    </location>
</feature>
<dbReference type="InterPro" id="IPR044775">
    <property type="entry name" value="MFS_ERD6/Tret1-like"/>
</dbReference>
<evidence type="ECO:0000256" key="3">
    <source>
        <dbReference type="ARBA" id="ARBA00022475"/>
    </source>
</evidence>
<feature type="transmembrane region" description="Helical" evidence="8">
    <location>
        <begin position="375"/>
        <end position="396"/>
    </location>
</feature>
<feature type="transmembrane region" description="Helical" evidence="8">
    <location>
        <begin position="121"/>
        <end position="143"/>
    </location>
</feature>
<dbReference type="CDD" id="cd17358">
    <property type="entry name" value="MFS_GLUT6_8_Class3_like"/>
    <property type="match status" value="1"/>
</dbReference>
<dbReference type="FunFam" id="1.20.1250.20:FF:000218">
    <property type="entry name" value="facilitated trehalose transporter Tret1"/>
    <property type="match status" value="1"/>
</dbReference>
<feature type="transmembrane region" description="Helical" evidence="8">
    <location>
        <begin position="155"/>
        <end position="173"/>
    </location>
</feature>
<feature type="transmembrane region" description="Helical" evidence="8">
    <location>
        <begin position="96"/>
        <end position="115"/>
    </location>
</feature>
<protein>
    <submittedName>
        <fullName evidence="11">Facilitated trehalose transporter Tret1-like</fullName>
    </submittedName>
</protein>
<dbReference type="Gene3D" id="1.20.1250.20">
    <property type="entry name" value="MFS general substrate transporter like domains"/>
    <property type="match status" value="1"/>
</dbReference>
<evidence type="ECO:0000259" key="9">
    <source>
        <dbReference type="PROSITE" id="PS50850"/>
    </source>
</evidence>
<evidence type="ECO:0000256" key="6">
    <source>
        <dbReference type="ARBA" id="ARBA00022989"/>
    </source>
</evidence>
<dbReference type="InterPro" id="IPR020846">
    <property type="entry name" value="MFS_dom"/>
</dbReference>
<evidence type="ECO:0000256" key="1">
    <source>
        <dbReference type="ARBA" id="ARBA00004651"/>
    </source>
</evidence>
<accession>A0A6J2UG80</accession>
<dbReference type="GO" id="GO:0005886">
    <property type="term" value="C:plasma membrane"/>
    <property type="evidence" value="ECO:0007669"/>
    <property type="project" value="UniProtKB-SubCell"/>
</dbReference>
<keyword evidence="3" id="KW-1003">Cell membrane</keyword>
<dbReference type="Proteomes" id="UP000504634">
    <property type="component" value="Unplaced"/>
</dbReference>
<dbReference type="PANTHER" id="PTHR48021">
    <property type="match status" value="1"/>
</dbReference>
<evidence type="ECO:0000313" key="11">
    <source>
        <dbReference type="RefSeq" id="XP_030387444.1"/>
    </source>
</evidence>
<dbReference type="GeneID" id="115634040"/>
<feature type="transmembrane region" description="Helical" evidence="8">
    <location>
        <begin position="67"/>
        <end position="87"/>
    </location>
</feature>
<dbReference type="InterPro" id="IPR036259">
    <property type="entry name" value="MFS_trans_sf"/>
</dbReference>
<feature type="transmembrane region" description="Helical" evidence="8">
    <location>
        <begin position="433"/>
        <end position="457"/>
    </location>
</feature>
<evidence type="ECO:0000256" key="4">
    <source>
        <dbReference type="ARBA" id="ARBA00022597"/>
    </source>
</evidence>
<dbReference type="PANTHER" id="PTHR48021:SF33">
    <property type="entry name" value="AT22075P-RELATED"/>
    <property type="match status" value="1"/>
</dbReference>
<proteinExistence type="predicted"/>
<gene>
    <name evidence="11" type="primary">LOC115634040</name>
</gene>
<keyword evidence="5 8" id="KW-0812">Transmembrane</keyword>
<evidence type="ECO:0000256" key="2">
    <source>
        <dbReference type="ARBA" id="ARBA00022448"/>
    </source>
</evidence>
<feature type="transmembrane region" description="Helical" evidence="8">
    <location>
        <begin position="268"/>
        <end position="288"/>
    </location>
</feature>
<dbReference type="AlphaFoldDB" id="A0A6J2UG80"/>
<dbReference type="OrthoDB" id="8120565at2759"/>
<dbReference type="Pfam" id="PF00083">
    <property type="entry name" value="Sugar_tr"/>
    <property type="match status" value="1"/>
</dbReference>
<evidence type="ECO:0000256" key="5">
    <source>
        <dbReference type="ARBA" id="ARBA00022692"/>
    </source>
</evidence>
<dbReference type="SUPFAM" id="SSF103473">
    <property type="entry name" value="MFS general substrate transporter"/>
    <property type="match status" value="1"/>
</dbReference>
<evidence type="ECO:0000256" key="8">
    <source>
        <dbReference type="SAM" id="Phobius"/>
    </source>
</evidence>
<keyword evidence="10" id="KW-1185">Reference proteome</keyword>
<dbReference type="InterPro" id="IPR005828">
    <property type="entry name" value="MFS_sugar_transport-like"/>
</dbReference>
<organism evidence="10 11">
    <name type="scientific">Drosophila lebanonensis</name>
    <name type="common">Fruit fly</name>
    <name type="synonym">Scaptodrosophila lebanonensis</name>
    <dbReference type="NCBI Taxonomy" id="7225"/>
    <lineage>
        <taxon>Eukaryota</taxon>
        <taxon>Metazoa</taxon>
        <taxon>Ecdysozoa</taxon>
        <taxon>Arthropoda</taxon>
        <taxon>Hexapoda</taxon>
        <taxon>Insecta</taxon>
        <taxon>Pterygota</taxon>
        <taxon>Neoptera</taxon>
        <taxon>Endopterygota</taxon>
        <taxon>Diptera</taxon>
        <taxon>Brachycera</taxon>
        <taxon>Muscomorpha</taxon>
        <taxon>Ephydroidea</taxon>
        <taxon>Drosophilidae</taxon>
        <taxon>Scaptodrosophila</taxon>
    </lineage>
</organism>
<reference evidence="11" key="1">
    <citation type="submission" date="2025-08" db="UniProtKB">
        <authorList>
            <consortium name="RefSeq"/>
        </authorList>
    </citation>
    <scope>IDENTIFICATION</scope>
    <source>
        <strain evidence="11">11010-0011.00</strain>
        <tissue evidence="11">Whole body</tissue>
    </source>
</reference>
<name>A0A6J2UG80_DROLE</name>
<keyword evidence="2" id="KW-0813">Transport</keyword>
<feature type="transmembrane region" description="Helical" evidence="8">
    <location>
        <begin position="179"/>
        <end position="200"/>
    </location>
</feature>
<keyword evidence="7 8" id="KW-0472">Membrane</keyword>
<dbReference type="InterPro" id="IPR050549">
    <property type="entry name" value="MFS_Trehalose_Transporter"/>
</dbReference>
<keyword evidence="4" id="KW-0762">Sugar transport</keyword>
<evidence type="ECO:0000313" key="10">
    <source>
        <dbReference type="Proteomes" id="UP000504634"/>
    </source>
</evidence>
<sequence>MKLSLRTIFESQNCLLRRRNRIQFLATFLINILTFIHGLGVGWMSPVMRDLKTEDSPLSFSVVVEEISWIGSVLGIGNVIGNILVGLMQNRVGRKLVLHSIAIPHLCFWLLAYLAESVEYLYVGRLLAGIAGGGGYVVLPIFISEIADTNIRGTLGSMVMLSVTMGILAGYVISTYVAYHTAPLCIMVLPVLFFVCNFFFPDTPHHLIRKGKSAAALHSFCFYKNLDVNDSRALSEFDELKMKLTKDREMERRALSYKDFITRPAFRAYGTAFALLLANQFSGLFTFTSYMTDIFAASHTTLDENMCTITIGVVQLMGNYTATLLCDKYGRKILLFVSCLGCAVSLVAFGCFTYFADNPDYAAHLTSVDWLPLLLMALDVFLGGIGLVGCLFVVLVEVFPAKIRSQALSFFVVCLSVSVFVTLKIFPICMEQWGISVTMWSCSGVAFCGFLYFCCFLEETKGKSLLDS</sequence>
<dbReference type="RefSeq" id="XP_030387444.1">
    <property type="nucleotide sequence ID" value="XM_030531584.1"/>
</dbReference>
<evidence type="ECO:0000256" key="7">
    <source>
        <dbReference type="ARBA" id="ARBA00023136"/>
    </source>
</evidence>
<comment type="subcellular location">
    <subcellularLocation>
        <location evidence="1">Cell membrane</location>
        <topology evidence="1">Multi-pass membrane protein</topology>
    </subcellularLocation>
</comment>